<accession>A0A7W9J1B6</accession>
<gene>
    <name evidence="1" type="ORF">HDA39_000054</name>
</gene>
<protein>
    <submittedName>
        <fullName evidence="1">Phytoene dehydrogenase-like protein</fullName>
    </submittedName>
</protein>
<dbReference type="AlphaFoldDB" id="A0A7W9J1B6"/>
<dbReference type="Proteomes" id="UP000549971">
    <property type="component" value="Unassembled WGS sequence"/>
</dbReference>
<organism evidence="1 2">
    <name type="scientific">Kribbella italica</name>
    <dbReference type="NCBI Taxonomy" id="1540520"/>
    <lineage>
        <taxon>Bacteria</taxon>
        <taxon>Bacillati</taxon>
        <taxon>Actinomycetota</taxon>
        <taxon>Actinomycetes</taxon>
        <taxon>Propionibacteriales</taxon>
        <taxon>Kribbellaceae</taxon>
        <taxon>Kribbella</taxon>
    </lineage>
</organism>
<comment type="caution">
    <text evidence="1">The sequence shown here is derived from an EMBL/GenBank/DDBJ whole genome shotgun (WGS) entry which is preliminary data.</text>
</comment>
<dbReference type="SUPFAM" id="SSF51905">
    <property type="entry name" value="FAD/NAD(P)-binding domain"/>
    <property type="match status" value="1"/>
</dbReference>
<dbReference type="Gene3D" id="3.50.50.60">
    <property type="entry name" value="FAD/NAD(P)-binding domain"/>
    <property type="match status" value="2"/>
</dbReference>
<dbReference type="InterPro" id="IPR036188">
    <property type="entry name" value="FAD/NAD-bd_sf"/>
</dbReference>
<keyword evidence="2" id="KW-1185">Reference proteome</keyword>
<dbReference type="RefSeq" id="WP_184793227.1">
    <property type="nucleotide sequence ID" value="NZ_JACHMY010000001.1"/>
</dbReference>
<dbReference type="PANTHER" id="PTHR10668">
    <property type="entry name" value="PHYTOENE DEHYDROGENASE"/>
    <property type="match status" value="1"/>
</dbReference>
<dbReference type="Pfam" id="PF13450">
    <property type="entry name" value="NAD_binding_8"/>
    <property type="match status" value="1"/>
</dbReference>
<evidence type="ECO:0000313" key="1">
    <source>
        <dbReference type="EMBL" id="MBB5833320.1"/>
    </source>
</evidence>
<dbReference type="GO" id="GO:0005829">
    <property type="term" value="C:cytosol"/>
    <property type="evidence" value="ECO:0007669"/>
    <property type="project" value="TreeGrafter"/>
</dbReference>
<name>A0A7W9J1B6_9ACTN</name>
<dbReference type="PANTHER" id="PTHR10668:SF103">
    <property type="entry name" value="PYRIDINE NUCLEOTIDE-DISULFIDE OXIDOREDUCTASE DOMAIN-CONTAINING PROTEIN 2"/>
    <property type="match status" value="1"/>
</dbReference>
<reference evidence="1 2" key="1">
    <citation type="submission" date="2020-08" db="EMBL/GenBank/DDBJ databases">
        <title>Sequencing the genomes of 1000 actinobacteria strains.</title>
        <authorList>
            <person name="Klenk H.-P."/>
        </authorList>
    </citation>
    <scope>NUCLEOTIDE SEQUENCE [LARGE SCALE GENOMIC DNA]</scope>
    <source>
        <strain evidence="1 2">DSM 28967</strain>
    </source>
</reference>
<evidence type="ECO:0000313" key="2">
    <source>
        <dbReference type="Proteomes" id="UP000549971"/>
    </source>
</evidence>
<proteinExistence type="predicted"/>
<sequence length="517" mass="54535">MRDFYDVVIVGGGHNGLVAAGYLAGAGLSTLVVEQQPHTGGAAVSQQVFPGVDARLSRYSYLVSLLPDKIVADLGLSLQLRSRSVASYTPVRRGGRDLGLMIDRPEGAATRAAFAELTGSDAEYEAWREFYGSVSELAAVIAPTLLEPLQSAAAVRQRVDPALWSELVERPLGETIERRFTDDTVRGVVATDGVIGTFARLQDESLLQNRCFLYHLIGNGTGEWRVPVGGMGAVTDALLAAALRAGASIVTDAAVSAIEADGTRAAVTWLGGDGERTVDCSYVLANVAPVVLDRLRGRAAGPTPEGSQLKINLLLSRLPQLKSGDDPRRAFAGTFHIDEDYSQLETAYAEAAAGELPAVPPSEVYCHSLTDPSILSPSLVASGHHTLTVFGVHFPTRLFAQDNEAARAESTRRVLAGLDDYLAEPLDSCIALDANGNPCIESKTPLDIESSVGMPGGHIFHGDLAWPWSDDDTEAGRWGVETDVANLVICGSGARRGGAVSGIPGHNAAQAVLALHP</sequence>
<dbReference type="EMBL" id="JACHMY010000001">
    <property type="protein sequence ID" value="MBB5833320.1"/>
    <property type="molecule type" value="Genomic_DNA"/>
</dbReference>